<accession>A0ABN8ZUC6</accession>
<dbReference type="EMBL" id="OX459941">
    <property type="protein sequence ID" value="CAI9176163.1"/>
    <property type="molecule type" value="Genomic_DNA"/>
</dbReference>
<evidence type="ECO:0000313" key="1">
    <source>
        <dbReference type="EMBL" id="CAI9176163.1"/>
    </source>
</evidence>
<protein>
    <submittedName>
        <fullName evidence="1">Uncharacterized protein</fullName>
    </submittedName>
</protein>
<keyword evidence="2" id="KW-1185">Reference proteome</keyword>
<proteinExistence type="predicted"/>
<reference evidence="1" key="1">
    <citation type="submission" date="2023-04" db="EMBL/GenBank/DDBJ databases">
        <authorList>
            <consortium name="ELIXIR-Norway"/>
        </authorList>
    </citation>
    <scope>NUCLEOTIDE SEQUENCE [LARGE SCALE GENOMIC DNA]</scope>
</reference>
<organism evidence="1 2">
    <name type="scientific">Rangifer tarandus platyrhynchus</name>
    <name type="common">Svalbard reindeer</name>
    <dbReference type="NCBI Taxonomy" id="3082113"/>
    <lineage>
        <taxon>Eukaryota</taxon>
        <taxon>Metazoa</taxon>
        <taxon>Chordata</taxon>
        <taxon>Craniata</taxon>
        <taxon>Vertebrata</taxon>
        <taxon>Euteleostomi</taxon>
        <taxon>Mammalia</taxon>
        <taxon>Eutheria</taxon>
        <taxon>Laurasiatheria</taxon>
        <taxon>Artiodactyla</taxon>
        <taxon>Ruminantia</taxon>
        <taxon>Pecora</taxon>
        <taxon>Cervidae</taxon>
        <taxon>Odocoileinae</taxon>
        <taxon>Rangifer</taxon>
    </lineage>
</organism>
<dbReference type="Proteomes" id="UP001176941">
    <property type="component" value="Chromosome 5"/>
</dbReference>
<evidence type="ECO:0000313" key="2">
    <source>
        <dbReference type="Proteomes" id="UP001176941"/>
    </source>
</evidence>
<name>A0ABN8ZUC6_RANTA</name>
<gene>
    <name evidence="1" type="ORF">MRATA1EN1_LOCUS25125</name>
</gene>
<sequence>MVHFARGLKKLPGCFPGVIYPSHQSQCCQRLWWNSLHKLPCVQVFQKLLKAGHGLALCAGKALAESDGLRVIFNLVHLSLSWIPSLSTLPLICITLCGHIILAHYAKNNVDSISLAYNMQS</sequence>